<dbReference type="PANTHER" id="PTHR46124">
    <property type="entry name" value="D-AMINOACYL-TRNA DEACYLASE"/>
    <property type="match status" value="1"/>
</dbReference>
<organism evidence="4 5">
    <name type="scientific">Candidatus Limadaptatus stercoripullorum</name>
    <dbReference type="NCBI Taxonomy" id="2840846"/>
    <lineage>
        <taxon>Bacteria</taxon>
        <taxon>Bacillati</taxon>
        <taxon>Bacillota</taxon>
        <taxon>Clostridia</taxon>
        <taxon>Eubacteriales</taxon>
        <taxon>Candidatus Limadaptatus</taxon>
    </lineage>
</organism>
<dbReference type="AlphaFoldDB" id="A0A9D1SV91"/>
<accession>A0A9D1SV91</accession>
<evidence type="ECO:0000256" key="2">
    <source>
        <dbReference type="ARBA" id="ARBA00022801"/>
    </source>
</evidence>
<protein>
    <submittedName>
        <fullName evidence="4">TatD family hydrolase</fullName>
    </submittedName>
</protein>
<dbReference type="GO" id="GO:0005829">
    <property type="term" value="C:cytosol"/>
    <property type="evidence" value="ECO:0007669"/>
    <property type="project" value="TreeGrafter"/>
</dbReference>
<dbReference type="InterPro" id="IPR032466">
    <property type="entry name" value="Metal_Hydrolase"/>
</dbReference>
<feature type="binding site" evidence="3">
    <location>
        <position position="205"/>
    </location>
    <ligand>
        <name>a divalent metal cation</name>
        <dbReference type="ChEBI" id="CHEBI:60240"/>
        <label>1</label>
    </ligand>
</feature>
<dbReference type="Pfam" id="PF01026">
    <property type="entry name" value="TatD_DNase"/>
    <property type="match status" value="1"/>
</dbReference>
<dbReference type="GO" id="GO:0046872">
    <property type="term" value="F:metal ion binding"/>
    <property type="evidence" value="ECO:0007669"/>
    <property type="project" value="UniProtKB-KW"/>
</dbReference>
<keyword evidence="1 3" id="KW-0479">Metal-binding</keyword>
<gene>
    <name evidence="4" type="ORF">IAC73_00835</name>
</gene>
<name>A0A9D1SV91_9FIRM</name>
<dbReference type="FunFam" id="3.20.20.140:FF:000005">
    <property type="entry name" value="TatD family hydrolase"/>
    <property type="match status" value="1"/>
</dbReference>
<reference evidence="4" key="2">
    <citation type="journal article" date="2021" name="PeerJ">
        <title>Extensive microbial diversity within the chicken gut microbiome revealed by metagenomics and culture.</title>
        <authorList>
            <person name="Gilroy R."/>
            <person name="Ravi A."/>
            <person name="Getino M."/>
            <person name="Pursley I."/>
            <person name="Horton D.L."/>
            <person name="Alikhan N.F."/>
            <person name="Baker D."/>
            <person name="Gharbi K."/>
            <person name="Hall N."/>
            <person name="Watson M."/>
            <person name="Adriaenssens E.M."/>
            <person name="Foster-Nyarko E."/>
            <person name="Jarju S."/>
            <person name="Secka A."/>
            <person name="Antonio M."/>
            <person name="Oren A."/>
            <person name="Chaudhuri R.R."/>
            <person name="La Ragione R."/>
            <person name="Hildebrand F."/>
            <person name="Pallen M.J."/>
        </authorList>
    </citation>
    <scope>NUCLEOTIDE SEQUENCE</scope>
    <source>
        <strain evidence="4">10406</strain>
    </source>
</reference>
<dbReference type="GO" id="GO:0016788">
    <property type="term" value="F:hydrolase activity, acting on ester bonds"/>
    <property type="evidence" value="ECO:0007669"/>
    <property type="project" value="InterPro"/>
</dbReference>
<evidence type="ECO:0000256" key="3">
    <source>
        <dbReference type="PIRSR" id="PIRSR005902-1"/>
    </source>
</evidence>
<evidence type="ECO:0000313" key="4">
    <source>
        <dbReference type="EMBL" id="HIU98372.1"/>
    </source>
</evidence>
<comment type="caution">
    <text evidence="4">The sequence shown here is derived from an EMBL/GenBank/DDBJ whole genome shotgun (WGS) entry which is preliminary data.</text>
</comment>
<dbReference type="Gene3D" id="3.20.20.140">
    <property type="entry name" value="Metal-dependent hydrolases"/>
    <property type="match status" value="1"/>
</dbReference>
<feature type="binding site" evidence="3">
    <location>
        <position position="155"/>
    </location>
    <ligand>
        <name>a divalent metal cation</name>
        <dbReference type="ChEBI" id="CHEBI:60240"/>
        <label>2</label>
    </ligand>
</feature>
<keyword evidence="2 4" id="KW-0378">Hydrolase</keyword>
<dbReference type="EMBL" id="DVOE01000010">
    <property type="protein sequence ID" value="HIU98372.1"/>
    <property type="molecule type" value="Genomic_DNA"/>
</dbReference>
<dbReference type="Proteomes" id="UP000886857">
    <property type="component" value="Unassembled WGS sequence"/>
</dbReference>
<dbReference type="PANTHER" id="PTHR46124:SF2">
    <property type="entry name" value="D-AMINOACYL-TRNA DEACYLASE"/>
    <property type="match status" value="1"/>
</dbReference>
<dbReference type="SUPFAM" id="SSF51556">
    <property type="entry name" value="Metallo-dependent hydrolases"/>
    <property type="match status" value="1"/>
</dbReference>
<dbReference type="PIRSF" id="PIRSF005902">
    <property type="entry name" value="DNase_TatD"/>
    <property type="match status" value="1"/>
</dbReference>
<dbReference type="InterPro" id="IPR015991">
    <property type="entry name" value="TatD/YcfH-like"/>
</dbReference>
<evidence type="ECO:0000313" key="5">
    <source>
        <dbReference type="Proteomes" id="UP000886857"/>
    </source>
</evidence>
<evidence type="ECO:0000256" key="1">
    <source>
        <dbReference type="ARBA" id="ARBA00022723"/>
    </source>
</evidence>
<dbReference type="InterPro" id="IPR001130">
    <property type="entry name" value="TatD-like"/>
</dbReference>
<dbReference type="NCBIfam" id="TIGR00010">
    <property type="entry name" value="YchF/TatD family DNA exonuclease"/>
    <property type="match status" value="1"/>
</dbReference>
<feature type="binding site" evidence="3">
    <location>
        <position position="93"/>
    </location>
    <ligand>
        <name>a divalent metal cation</name>
        <dbReference type="ChEBI" id="CHEBI:60240"/>
        <label>1</label>
    </ligand>
</feature>
<dbReference type="InterPro" id="IPR018228">
    <property type="entry name" value="DNase_TatD-rel_CS"/>
</dbReference>
<dbReference type="PROSITE" id="PS01091">
    <property type="entry name" value="TATD_3"/>
    <property type="match status" value="1"/>
</dbReference>
<reference evidence="4" key="1">
    <citation type="submission" date="2020-10" db="EMBL/GenBank/DDBJ databases">
        <authorList>
            <person name="Gilroy R."/>
        </authorList>
    </citation>
    <scope>NUCLEOTIDE SEQUENCE</scope>
    <source>
        <strain evidence="4">10406</strain>
    </source>
</reference>
<sequence length="258" mass="28189">MLIDTHCHLTDERLLPEVSEVIASAARAGVERLVTVGYDRESSLAGAALADEHAGVWCALGVHPHDASSWTEETGAEFARIAAENAKVVAIGEIGLDYHYDLSPREVQREVFARQLALADECGLPAALHVREAYGDCLAVLKENSSLLGHGVLLHCWSGSPESVREFSAFDAYFAFGGSLTFKGAHKGAESLALVPRDRLLLETDAPYLTPVPFRGRVNRPEYVAYVADKVAEVLGISREEVEEITTENAKRLFKRMK</sequence>
<proteinExistence type="predicted"/>
<feature type="binding site" evidence="3">
    <location>
        <position position="129"/>
    </location>
    <ligand>
        <name>a divalent metal cation</name>
        <dbReference type="ChEBI" id="CHEBI:60240"/>
        <label>2</label>
    </ligand>
</feature>
<feature type="binding site" evidence="3">
    <location>
        <position position="6"/>
    </location>
    <ligand>
        <name>a divalent metal cation</name>
        <dbReference type="ChEBI" id="CHEBI:60240"/>
        <label>1</label>
    </ligand>
</feature>
<dbReference type="GO" id="GO:0004536">
    <property type="term" value="F:DNA nuclease activity"/>
    <property type="evidence" value="ECO:0007669"/>
    <property type="project" value="InterPro"/>
</dbReference>
<dbReference type="CDD" id="cd01310">
    <property type="entry name" value="TatD_DNAse"/>
    <property type="match status" value="1"/>
</dbReference>
<feature type="binding site" evidence="3">
    <location>
        <position position="8"/>
    </location>
    <ligand>
        <name>a divalent metal cation</name>
        <dbReference type="ChEBI" id="CHEBI:60240"/>
        <label>1</label>
    </ligand>
</feature>